<feature type="binding site" description="axial binding residue" evidence="11">
    <location>
        <position position="479"/>
    </location>
    <ligand>
        <name>heme</name>
        <dbReference type="ChEBI" id="CHEBI:30413"/>
    </ligand>
    <ligandPart>
        <name>Fe</name>
        <dbReference type="ChEBI" id="CHEBI:18248"/>
    </ligandPart>
</feature>
<reference evidence="14" key="3">
    <citation type="submission" date="2006-01" db="EMBL/GenBank/DDBJ databases">
        <authorList>
            <person name="Buell R."/>
        </authorList>
    </citation>
    <scope>NUCLEOTIDE SEQUENCE</scope>
</reference>
<dbReference type="PROSITE" id="PS00086">
    <property type="entry name" value="CYTOCHROME_P450"/>
    <property type="match status" value="1"/>
</dbReference>
<evidence type="ECO:0000256" key="9">
    <source>
        <dbReference type="ARBA" id="ARBA00023033"/>
    </source>
</evidence>
<comment type="subcellular location">
    <subcellularLocation>
        <location evidence="1">Membrane</location>
        <topology evidence="1">Single-pass membrane protein</topology>
    </subcellularLocation>
</comment>
<evidence type="ECO:0000313" key="14">
    <source>
        <dbReference type="EMBL" id="ABA99140.1"/>
    </source>
</evidence>
<protein>
    <submittedName>
        <fullName evidence="14">Cytochrome P450 family protein</fullName>
    </submittedName>
</protein>
<dbReference type="InterPro" id="IPR002401">
    <property type="entry name" value="Cyt_P450_E_grp-I"/>
</dbReference>
<dbReference type="SMR" id="Q2QN23"/>
<keyword evidence="7 12" id="KW-0560">Oxidoreductase</keyword>
<keyword evidence="10 13" id="KW-0472">Membrane</keyword>
<evidence type="ECO:0000256" key="8">
    <source>
        <dbReference type="ARBA" id="ARBA00023004"/>
    </source>
</evidence>
<organism evidence="14">
    <name type="scientific">Oryza sativa subsp. japonica</name>
    <name type="common">Rice</name>
    <dbReference type="NCBI Taxonomy" id="39947"/>
    <lineage>
        <taxon>Eukaryota</taxon>
        <taxon>Viridiplantae</taxon>
        <taxon>Streptophyta</taxon>
        <taxon>Embryophyta</taxon>
        <taxon>Tracheophyta</taxon>
        <taxon>Spermatophyta</taxon>
        <taxon>Magnoliopsida</taxon>
        <taxon>Liliopsida</taxon>
        <taxon>Poales</taxon>
        <taxon>Poaceae</taxon>
        <taxon>BOP clade</taxon>
        <taxon>Oryzoideae</taxon>
        <taxon>Oryzeae</taxon>
        <taxon>Oryzinae</taxon>
        <taxon>Oryza</taxon>
        <taxon>Oryza sativa</taxon>
    </lineage>
</organism>
<accession>Q2QN23</accession>
<evidence type="ECO:0000256" key="1">
    <source>
        <dbReference type="ARBA" id="ARBA00004167"/>
    </source>
</evidence>
<dbReference type="InterPro" id="IPR001128">
    <property type="entry name" value="Cyt_P450"/>
</dbReference>
<evidence type="ECO:0000256" key="2">
    <source>
        <dbReference type="ARBA" id="ARBA00010617"/>
    </source>
</evidence>
<evidence type="ECO:0000256" key="4">
    <source>
        <dbReference type="ARBA" id="ARBA00022692"/>
    </source>
</evidence>
<dbReference type="AlphaFoldDB" id="Q2QN23"/>
<dbReference type="GO" id="GO:0020037">
    <property type="term" value="F:heme binding"/>
    <property type="evidence" value="ECO:0007669"/>
    <property type="project" value="InterPro"/>
</dbReference>
<name>Q2QN23_ORYSJ</name>
<reference evidence="14" key="2">
    <citation type="submission" date="2005-04" db="EMBL/GenBank/DDBJ databases">
        <authorList>
            <person name="Buell C.R."/>
            <person name="Wing R.A."/>
            <person name="McCombie W.A."/>
            <person name="Ouyang S."/>
        </authorList>
    </citation>
    <scope>NUCLEOTIDE SEQUENCE</scope>
</reference>
<evidence type="ECO:0000256" key="5">
    <source>
        <dbReference type="ARBA" id="ARBA00022723"/>
    </source>
</evidence>
<sequence>MVAGGGNGGAAVLVGITVLLFVVVVVVVVLVRWWSGGEGGAAPSPPALPVLGHLHLLKKPLHRSLAAVAAGVGAPVVSLRLGARRALVVSTHAAAEECFTACDAALAGRPRTLAGEILGYDHTIVLWTPHGDHWRALRRFLAVELLSAPRLAALAADRHAEAASLVDAILRDAAGGAKVTLRPRLFELVLNVMLRAATTRRRHASVDARKLQEIIEETFSVNGTPSVGDFFPALRWVDRLRGKVGSLKKLQARRDAMVTGLIDDHRQWRSGSAGDGDQDKEKKGVIDALLALQETDPDHYTDNVVKGIILFSITVPLLHFYSIVINMYNGFDHGVQSLLFAGTDTSALTIEWAMAQLVTHPETMKKARAEIDANVGTARLVEEADMANLPYIQCVIKETLRLRTAGPVIPAHEAMEDTTVGGFRVARGTKVLVNAWAIHRDGDVWDAPEEFRPERFVDSDAGGAVTAPMMPFGLGRRRCPGEGLAVRVVGVSVAALVQCFDWEVGDDDVVDMTEGGGLTMPMATPLAAVCRPREFVKTILSTSM</sequence>
<dbReference type="PANTHER" id="PTHR47947:SF62">
    <property type="entry name" value="CYTOCHROME P450, FAMILY 81, SUBFAMILY D, POLYPEPTIDE 5"/>
    <property type="match status" value="1"/>
</dbReference>
<evidence type="ECO:0000256" key="11">
    <source>
        <dbReference type="PIRSR" id="PIRSR602401-1"/>
    </source>
</evidence>
<evidence type="ECO:0000256" key="10">
    <source>
        <dbReference type="ARBA" id="ARBA00023136"/>
    </source>
</evidence>
<dbReference type="GO" id="GO:0016020">
    <property type="term" value="C:membrane"/>
    <property type="evidence" value="ECO:0007669"/>
    <property type="project" value="UniProtKB-SubCell"/>
</dbReference>
<dbReference type="GO" id="GO:0016705">
    <property type="term" value="F:oxidoreductase activity, acting on paired donors, with incorporation or reduction of molecular oxygen"/>
    <property type="evidence" value="ECO:0007669"/>
    <property type="project" value="InterPro"/>
</dbReference>
<proteinExistence type="inferred from homology"/>
<dbReference type="SUPFAM" id="SSF48264">
    <property type="entry name" value="Cytochrome P450"/>
    <property type="match status" value="1"/>
</dbReference>
<comment type="similarity">
    <text evidence="2 12">Belongs to the cytochrome P450 family.</text>
</comment>
<evidence type="ECO:0000256" key="12">
    <source>
        <dbReference type="RuleBase" id="RU000461"/>
    </source>
</evidence>
<keyword evidence="3 11" id="KW-0349">Heme</keyword>
<feature type="transmembrane region" description="Helical" evidence="13">
    <location>
        <begin position="12"/>
        <end position="34"/>
    </location>
</feature>
<dbReference type="InterPro" id="IPR017972">
    <property type="entry name" value="Cyt_P450_CS"/>
</dbReference>
<keyword evidence="8 11" id="KW-0408">Iron</keyword>
<dbReference type="PRINTS" id="PR00463">
    <property type="entry name" value="EP450I"/>
</dbReference>
<keyword evidence="9 12" id="KW-0503">Monooxygenase</keyword>
<evidence type="ECO:0000256" key="7">
    <source>
        <dbReference type="ARBA" id="ARBA00023002"/>
    </source>
</evidence>
<dbReference type="EMBL" id="DP000011">
    <property type="protein sequence ID" value="ABA99140.1"/>
    <property type="molecule type" value="Genomic_DNA"/>
</dbReference>
<keyword evidence="5 11" id="KW-0479">Metal-binding</keyword>
<dbReference type="PRINTS" id="PR00385">
    <property type="entry name" value="P450"/>
</dbReference>
<evidence type="ECO:0000256" key="13">
    <source>
        <dbReference type="SAM" id="Phobius"/>
    </source>
</evidence>
<dbReference type="Pfam" id="PF00067">
    <property type="entry name" value="p450"/>
    <property type="match status" value="2"/>
</dbReference>
<dbReference type="GO" id="GO:0005506">
    <property type="term" value="F:iron ion binding"/>
    <property type="evidence" value="ECO:0007669"/>
    <property type="project" value="InterPro"/>
</dbReference>
<dbReference type="InterPro" id="IPR036396">
    <property type="entry name" value="Cyt_P450_sf"/>
</dbReference>
<dbReference type="FunFam" id="1.10.630.10:FF:000081">
    <property type="entry name" value="Cytochrome P450 CYP81N5"/>
    <property type="match status" value="1"/>
</dbReference>
<dbReference type="PANTHER" id="PTHR47947">
    <property type="entry name" value="CYTOCHROME P450 82C3-RELATED"/>
    <property type="match status" value="1"/>
</dbReference>
<dbReference type="HOGENOM" id="CLU_001570_4_0_1"/>
<dbReference type="GO" id="GO:0004497">
    <property type="term" value="F:monooxygenase activity"/>
    <property type="evidence" value="ECO:0007669"/>
    <property type="project" value="UniProtKB-KW"/>
</dbReference>
<keyword evidence="6 13" id="KW-1133">Transmembrane helix</keyword>
<evidence type="ECO:0000256" key="6">
    <source>
        <dbReference type="ARBA" id="ARBA00022989"/>
    </source>
</evidence>
<reference evidence="14" key="1">
    <citation type="journal article" date="2005" name="BMC Biol.">
        <title>The sequence of rice chromosomes 11 and 12, rich in disease resistance genes and recent gene duplications.</title>
        <authorList>
            <consortium name="The rice chromosomes 11 and 12 sequencing consortia"/>
        </authorList>
    </citation>
    <scope>NUCLEOTIDE SEQUENCE [LARGE SCALE GENOMIC DNA]</scope>
</reference>
<keyword evidence="4 13" id="KW-0812">Transmembrane</keyword>
<comment type="cofactor">
    <cofactor evidence="11">
        <name>heme</name>
        <dbReference type="ChEBI" id="CHEBI:30413"/>
    </cofactor>
</comment>
<gene>
    <name evidence="14" type="ordered locus">LOC_Os12g39240</name>
</gene>
<evidence type="ECO:0000256" key="3">
    <source>
        <dbReference type="ARBA" id="ARBA00022617"/>
    </source>
</evidence>
<dbReference type="Gene3D" id="1.10.630.10">
    <property type="entry name" value="Cytochrome P450"/>
    <property type="match status" value="1"/>
</dbReference>
<dbReference type="InterPro" id="IPR050651">
    <property type="entry name" value="Plant_Cytochrome_P450_Monoox"/>
</dbReference>